<dbReference type="InterPro" id="IPR056924">
    <property type="entry name" value="SH3_Tf2-1"/>
</dbReference>
<dbReference type="SUPFAM" id="SSF50630">
    <property type="entry name" value="Acid proteases"/>
    <property type="match status" value="1"/>
</dbReference>
<feature type="domain" description="Reverse transcriptase" evidence="1">
    <location>
        <begin position="355"/>
        <end position="500"/>
    </location>
</feature>
<organism evidence="4">
    <name type="scientific">Tanacetum cinerariifolium</name>
    <name type="common">Dalmatian daisy</name>
    <name type="synonym">Chrysanthemum cinerariifolium</name>
    <dbReference type="NCBI Taxonomy" id="118510"/>
    <lineage>
        <taxon>Eukaryota</taxon>
        <taxon>Viridiplantae</taxon>
        <taxon>Streptophyta</taxon>
        <taxon>Embryophyta</taxon>
        <taxon>Tracheophyta</taxon>
        <taxon>Spermatophyta</taxon>
        <taxon>Magnoliopsida</taxon>
        <taxon>eudicotyledons</taxon>
        <taxon>Gunneridae</taxon>
        <taxon>Pentapetalae</taxon>
        <taxon>asterids</taxon>
        <taxon>campanulids</taxon>
        <taxon>Asterales</taxon>
        <taxon>Asteraceae</taxon>
        <taxon>Asteroideae</taxon>
        <taxon>Anthemideae</taxon>
        <taxon>Anthemidinae</taxon>
        <taxon>Tanacetum</taxon>
    </lineage>
</organism>
<dbReference type="InterPro" id="IPR053134">
    <property type="entry name" value="RNA-dir_DNA_polymerase"/>
</dbReference>
<evidence type="ECO:0000313" key="4">
    <source>
        <dbReference type="EMBL" id="GEU41591.1"/>
    </source>
</evidence>
<gene>
    <name evidence="4" type="ORF">Tci_013569</name>
</gene>
<dbReference type="CDD" id="cd01647">
    <property type="entry name" value="RT_LTR"/>
    <property type="match status" value="1"/>
</dbReference>
<protein>
    <submittedName>
        <fullName evidence="4">Transposon Ty3-G Gag-Pol polyprotein</fullName>
    </submittedName>
</protein>
<dbReference type="SUPFAM" id="SSF56672">
    <property type="entry name" value="DNA/RNA polymerases"/>
    <property type="match status" value="2"/>
</dbReference>
<feature type="domain" description="Integrase zinc-binding" evidence="2">
    <location>
        <begin position="615"/>
        <end position="670"/>
    </location>
</feature>
<dbReference type="Gene3D" id="1.10.340.70">
    <property type="match status" value="1"/>
</dbReference>
<dbReference type="Pfam" id="PF17921">
    <property type="entry name" value="Integrase_H2C2"/>
    <property type="match status" value="1"/>
</dbReference>
<dbReference type="Pfam" id="PF24626">
    <property type="entry name" value="SH3_Tf2-1"/>
    <property type="match status" value="1"/>
</dbReference>
<dbReference type="PANTHER" id="PTHR24559:SF444">
    <property type="entry name" value="REVERSE TRANSCRIPTASE DOMAIN-CONTAINING PROTEIN"/>
    <property type="match status" value="1"/>
</dbReference>
<dbReference type="InterPro" id="IPR041588">
    <property type="entry name" value="Integrase_H2C2"/>
</dbReference>
<accession>A0A6L2JWU6</accession>
<dbReference type="Gene3D" id="3.30.70.270">
    <property type="match status" value="2"/>
</dbReference>
<dbReference type="EMBL" id="BKCJ010001458">
    <property type="protein sequence ID" value="GEU41591.1"/>
    <property type="molecule type" value="Genomic_DNA"/>
</dbReference>
<dbReference type="Pfam" id="PF08284">
    <property type="entry name" value="RVP_2"/>
    <property type="match status" value="1"/>
</dbReference>
<dbReference type="PANTHER" id="PTHR24559">
    <property type="entry name" value="TRANSPOSON TY3-I GAG-POL POLYPROTEIN"/>
    <property type="match status" value="1"/>
</dbReference>
<evidence type="ECO:0000259" key="2">
    <source>
        <dbReference type="Pfam" id="PF17921"/>
    </source>
</evidence>
<dbReference type="InterPro" id="IPR043502">
    <property type="entry name" value="DNA/RNA_pol_sf"/>
</dbReference>
<dbReference type="InterPro" id="IPR000477">
    <property type="entry name" value="RT_dom"/>
</dbReference>
<sequence length="861" mass="98479">MSIQYMEDLKQHYLDEMKRLINDIQIKDYHNEKIDIRYKRECEVMIDELKGKFKGMSIEINKKKELQQLEEAANLSAYYRAFESKEFIKSSVEDFVPIPSESEDTSGRDSEYDLSSCDDFSPIDVLEGKSVTFSNHLFDSNDDFTSSDDESLFDEDVLKDNNVTQTEAGMATTVMIQGVTKEGNALTWWNSHVKTIGDDVAYAMTWKALKKMMTDKYCSRGEIKKMFPEESDEVEKYVDGLPYMIHGSGNRAGNGNAVARAYSVGTAGTNPNSSVFTGTFLLNNRYALILFDTGADRSFMSTTFISLIDIIPTTLYHGVTGVEFGIFTQLVLVELFEKGFIKPTSSPWGASVLFIKKKDGSFWMCIDYRELNKLTVKNCYPLPRIDDLFDQLQGSSCDTRDLSSYAYSDSLLLTLLCRGDIHDVTPHVFALVECDTSVYSKIDLRLGYHQQRVREADSPKTAFRARYGYYAFQVMPFGFTNKPTVFMDLMNQVMYDWGEKQESDVQLLKEKLCSAPILALLEGAENFIFYCDASHMGLGAVLMQNEKVRALVMTIGLDLPKKILEAQTEARKPENLSAEDVGGMLIKNLTKEKLEPCADGTMCLNNRSWLSCYGNLRALIMHEFYKSKYSVHLGSDKMYQNMKKLYWWPNMKANISTYVSKCLTCLKVKADHQKPSGCLTNSSHFLPMRENDSMDKFARLYMKEVVTRHKIPVSIICDHDGITLVRGIYFGKQEKLNPRYIGPFNVLAKVGTDAYRLKLSQQPSRVHSIFHVSNLKKCLSDEPLAILLDEIHIDDKLHFVEEPVKIMNREVKRLKQSQIPTIKVRWNSRRGLEFTWEREDQFWKKYLHPFTKSALSTSVAS</sequence>
<feature type="domain" description="Tf2-1-like SH3-like" evidence="3">
    <location>
        <begin position="729"/>
        <end position="778"/>
    </location>
</feature>
<dbReference type="InterPro" id="IPR021109">
    <property type="entry name" value="Peptidase_aspartic_dom_sf"/>
</dbReference>
<dbReference type="Pfam" id="PF00078">
    <property type="entry name" value="RVT_1"/>
    <property type="match status" value="1"/>
</dbReference>
<comment type="caution">
    <text evidence="4">The sequence shown here is derived from an EMBL/GenBank/DDBJ whole genome shotgun (WGS) entry which is preliminary data.</text>
</comment>
<evidence type="ECO:0000259" key="1">
    <source>
        <dbReference type="Pfam" id="PF00078"/>
    </source>
</evidence>
<dbReference type="InterPro" id="IPR043128">
    <property type="entry name" value="Rev_trsase/Diguanyl_cyclase"/>
</dbReference>
<dbReference type="Gene3D" id="3.10.10.10">
    <property type="entry name" value="HIV Type 1 Reverse Transcriptase, subunit A, domain 1"/>
    <property type="match status" value="2"/>
</dbReference>
<name>A0A6L2JWU6_TANCI</name>
<evidence type="ECO:0000259" key="3">
    <source>
        <dbReference type="Pfam" id="PF24626"/>
    </source>
</evidence>
<reference evidence="4" key="1">
    <citation type="journal article" date="2019" name="Sci. Rep.">
        <title>Draft genome of Tanacetum cinerariifolium, the natural source of mosquito coil.</title>
        <authorList>
            <person name="Yamashiro T."/>
            <person name="Shiraishi A."/>
            <person name="Satake H."/>
            <person name="Nakayama K."/>
        </authorList>
    </citation>
    <scope>NUCLEOTIDE SEQUENCE</scope>
</reference>
<proteinExistence type="predicted"/>
<dbReference type="AlphaFoldDB" id="A0A6L2JWU6"/>